<evidence type="ECO:0000256" key="6">
    <source>
        <dbReference type="ARBA" id="ARBA00022857"/>
    </source>
</evidence>
<dbReference type="GO" id="GO:0016491">
    <property type="term" value="F:oxidoreductase activity"/>
    <property type="evidence" value="ECO:0007669"/>
    <property type="project" value="UniProtKB-KW"/>
</dbReference>
<evidence type="ECO:0000256" key="4">
    <source>
        <dbReference type="ARBA" id="ARBA00016432"/>
    </source>
</evidence>
<organism evidence="9 10">
    <name type="scientific">Eschrichtius robustus</name>
    <name type="common">California gray whale</name>
    <name type="synonym">Eschrichtius gibbosus</name>
    <dbReference type="NCBI Taxonomy" id="9764"/>
    <lineage>
        <taxon>Eukaryota</taxon>
        <taxon>Metazoa</taxon>
        <taxon>Chordata</taxon>
        <taxon>Craniata</taxon>
        <taxon>Vertebrata</taxon>
        <taxon>Euteleostomi</taxon>
        <taxon>Mammalia</taxon>
        <taxon>Eutheria</taxon>
        <taxon>Laurasiatheria</taxon>
        <taxon>Artiodactyla</taxon>
        <taxon>Whippomorpha</taxon>
        <taxon>Cetacea</taxon>
        <taxon>Mysticeti</taxon>
        <taxon>Eschrichtiidae</taxon>
        <taxon>Eschrichtius</taxon>
    </lineage>
</organism>
<gene>
    <name evidence="9" type="ORF">J1605_000205</name>
</gene>
<keyword evidence="6" id="KW-0521">NADP</keyword>
<name>A0AB34HQ37_ESCRO</name>
<evidence type="ECO:0000256" key="5">
    <source>
        <dbReference type="ARBA" id="ARBA00022490"/>
    </source>
</evidence>
<evidence type="ECO:0000256" key="7">
    <source>
        <dbReference type="ARBA" id="ARBA00023002"/>
    </source>
</evidence>
<evidence type="ECO:0000256" key="2">
    <source>
        <dbReference type="ARBA" id="ARBA00008758"/>
    </source>
</evidence>
<sequence length="54" mass="6167">MRSLITKQTQGKESIRRFEQQAGLRDAGYTPHKGLTTEETKYPRDLNVLTPTGF</sequence>
<comment type="function">
    <text evidence="8">Potential NADPH-dependent oxidoreductase. May be involved in the regulation of neuronal survival, differentiation and axonal outgrowth.</text>
</comment>
<comment type="subunit">
    <text evidence="3">Interacts with NELFB, NOL12 and PRNP.</text>
</comment>
<comment type="similarity">
    <text evidence="2">Belongs to the P33MONOX family.</text>
</comment>
<keyword evidence="5" id="KW-0963">Cytoplasm</keyword>
<evidence type="ECO:0000313" key="9">
    <source>
        <dbReference type="EMBL" id="KAJ8793210.1"/>
    </source>
</evidence>
<dbReference type="EMBL" id="JAIQCJ010001016">
    <property type="protein sequence ID" value="KAJ8793210.1"/>
    <property type="molecule type" value="Genomic_DNA"/>
</dbReference>
<evidence type="ECO:0000256" key="1">
    <source>
        <dbReference type="ARBA" id="ARBA00004496"/>
    </source>
</evidence>
<dbReference type="PANTHER" id="PTHR28342">
    <property type="entry name" value="MONOOXYGENASE P33MONOX-RELATED"/>
    <property type="match status" value="1"/>
</dbReference>
<protein>
    <recommendedName>
        <fullName evidence="4">Putative monooxygenase p33MONOX</fullName>
    </recommendedName>
</protein>
<accession>A0AB34HQ37</accession>
<dbReference type="AlphaFoldDB" id="A0AB34HQ37"/>
<dbReference type="PANTHER" id="PTHR28342:SF1">
    <property type="entry name" value="MONOOXYGENASE P33MONOX-RELATED"/>
    <property type="match status" value="1"/>
</dbReference>
<keyword evidence="7" id="KW-0560">Oxidoreductase</keyword>
<evidence type="ECO:0000313" key="10">
    <source>
        <dbReference type="Proteomes" id="UP001159641"/>
    </source>
</evidence>
<evidence type="ECO:0000256" key="8">
    <source>
        <dbReference type="ARBA" id="ARBA00025240"/>
    </source>
</evidence>
<keyword evidence="10" id="KW-1185">Reference proteome</keyword>
<dbReference type="InterPro" id="IPR026759">
    <property type="entry name" value="P33MONOX"/>
</dbReference>
<comment type="caution">
    <text evidence="9">The sequence shown here is derived from an EMBL/GenBank/DDBJ whole genome shotgun (WGS) entry which is preliminary data.</text>
</comment>
<proteinExistence type="inferred from homology"/>
<comment type="subcellular location">
    <subcellularLocation>
        <location evidence="1">Cytoplasm</location>
    </subcellularLocation>
</comment>
<dbReference type="Pfam" id="PF15302">
    <property type="entry name" value="P33MONOX"/>
    <property type="match status" value="1"/>
</dbReference>
<dbReference type="Proteomes" id="UP001159641">
    <property type="component" value="Unassembled WGS sequence"/>
</dbReference>
<dbReference type="GO" id="GO:0005737">
    <property type="term" value="C:cytoplasm"/>
    <property type="evidence" value="ECO:0007669"/>
    <property type="project" value="UniProtKB-SubCell"/>
</dbReference>
<reference evidence="9 10" key="1">
    <citation type="submission" date="2022-11" db="EMBL/GenBank/DDBJ databases">
        <title>Whole genome sequence of Eschrichtius robustus ER-17-0199.</title>
        <authorList>
            <person name="Bruniche-Olsen A."/>
            <person name="Black A.N."/>
            <person name="Fields C.J."/>
            <person name="Walden K."/>
            <person name="Dewoody J.A."/>
        </authorList>
    </citation>
    <scope>NUCLEOTIDE SEQUENCE [LARGE SCALE GENOMIC DNA]</scope>
    <source>
        <strain evidence="9">ER-17-0199</strain>
        <tissue evidence="9">Blubber</tissue>
    </source>
</reference>
<evidence type="ECO:0000256" key="3">
    <source>
        <dbReference type="ARBA" id="ARBA00011791"/>
    </source>
</evidence>